<keyword evidence="9" id="KW-1185">Reference proteome</keyword>
<reference evidence="8" key="1">
    <citation type="submission" date="2021-04" db="EMBL/GenBank/DDBJ databases">
        <title>Luteolibacter sp. 32A isolated from the skin of an Anderson's salamander (Ambystoma andersonii).</title>
        <authorList>
            <person name="Spergser J."/>
            <person name="Busse H.-J."/>
        </authorList>
    </citation>
    <scope>NUCLEOTIDE SEQUENCE</scope>
    <source>
        <strain evidence="8">32A</strain>
    </source>
</reference>
<dbReference type="SUPFAM" id="SSF56349">
    <property type="entry name" value="DNA breaking-rejoining enzymes"/>
    <property type="match status" value="1"/>
</dbReference>
<dbReference type="Proteomes" id="UP000676169">
    <property type="component" value="Chromosome"/>
</dbReference>
<evidence type="ECO:0000256" key="3">
    <source>
        <dbReference type="ARBA" id="ARBA00023125"/>
    </source>
</evidence>
<sequence length="325" mass="36981">MLQARDAFLASRRGIREKTRSHYESATQRLLRPDPNKLVHRITVSDLESILKNYENPNSYRTYRRCVSTFFRWAVQKRMCAENPCERLDLPPPVSSHLQILSLRVTTLLLRAAMLYRKGETVPSIAIALFGGLRPSELENLRPEDVKHDRIRVTGGKMRRTLKRSVPIPPNLAAWLKAYPFKGLPKNFYGKFRTLRKAIGETTWVADVFRHTSISFQLERDKNEALTAYNNGTSAKMIEFHYRDLVDNPSEVVAYWTLSPGVVAQALTSIQLPKSSTVEWPGNAVLAKWVQSTSLSKIGAELGVSDVAVRKRCLKQKIILPSRHA</sequence>
<dbReference type="PROSITE" id="PS51900">
    <property type="entry name" value="CB"/>
    <property type="match status" value="1"/>
</dbReference>
<evidence type="ECO:0000256" key="2">
    <source>
        <dbReference type="ARBA" id="ARBA00022908"/>
    </source>
</evidence>
<dbReference type="PROSITE" id="PS51898">
    <property type="entry name" value="TYR_RECOMBINASE"/>
    <property type="match status" value="1"/>
</dbReference>
<keyword evidence="3 5" id="KW-0238">DNA-binding</keyword>
<dbReference type="InterPro" id="IPR002104">
    <property type="entry name" value="Integrase_catalytic"/>
</dbReference>
<dbReference type="CDD" id="cd00397">
    <property type="entry name" value="DNA_BRE_C"/>
    <property type="match status" value="1"/>
</dbReference>
<evidence type="ECO:0000256" key="1">
    <source>
        <dbReference type="ARBA" id="ARBA00008857"/>
    </source>
</evidence>
<feature type="domain" description="Core-binding (CB)" evidence="7">
    <location>
        <begin position="1"/>
        <end position="75"/>
    </location>
</feature>
<evidence type="ECO:0000256" key="4">
    <source>
        <dbReference type="ARBA" id="ARBA00023172"/>
    </source>
</evidence>
<dbReference type="InterPro" id="IPR013762">
    <property type="entry name" value="Integrase-like_cat_sf"/>
</dbReference>
<dbReference type="InterPro" id="IPR044068">
    <property type="entry name" value="CB"/>
</dbReference>
<dbReference type="RefSeq" id="WP_211633904.1">
    <property type="nucleotide sequence ID" value="NZ_CP073100.1"/>
</dbReference>
<proteinExistence type="inferred from homology"/>
<evidence type="ECO:0000313" key="8">
    <source>
        <dbReference type="EMBL" id="QUE52650.1"/>
    </source>
</evidence>
<dbReference type="InterPro" id="IPR010998">
    <property type="entry name" value="Integrase_recombinase_N"/>
</dbReference>
<evidence type="ECO:0000313" key="9">
    <source>
        <dbReference type="Proteomes" id="UP000676169"/>
    </source>
</evidence>
<dbReference type="Gene3D" id="1.10.150.130">
    <property type="match status" value="1"/>
</dbReference>
<dbReference type="GO" id="GO:0015074">
    <property type="term" value="P:DNA integration"/>
    <property type="evidence" value="ECO:0007669"/>
    <property type="project" value="UniProtKB-KW"/>
</dbReference>
<dbReference type="PANTHER" id="PTHR30349">
    <property type="entry name" value="PHAGE INTEGRASE-RELATED"/>
    <property type="match status" value="1"/>
</dbReference>
<dbReference type="Gene3D" id="1.10.443.10">
    <property type="entry name" value="Intergrase catalytic core"/>
    <property type="match status" value="1"/>
</dbReference>
<dbReference type="GO" id="GO:0003677">
    <property type="term" value="F:DNA binding"/>
    <property type="evidence" value="ECO:0007669"/>
    <property type="project" value="UniProtKB-UniRule"/>
</dbReference>
<dbReference type="InterPro" id="IPR011010">
    <property type="entry name" value="DNA_brk_join_enz"/>
</dbReference>
<accession>A0A975J251</accession>
<protein>
    <submittedName>
        <fullName evidence="8">Site-specific integrase</fullName>
    </submittedName>
</protein>
<dbReference type="GO" id="GO:0006310">
    <property type="term" value="P:DNA recombination"/>
    <property type="evidence" value="ECO:0007669"/>
    <property type="project" value="UniProtKB-KW"/>
</dbReference>
<dbReference type="PANTHER" id="PTHR30349:SF64">
    <property type="entry name" value="PROPHAGE INTEGRASE INTD-RELATED"/>
    <property type="match status" value="1"/>
</dbReference>
<feature type="domain" description="Tyr recombinase" evidence="6">
    <location>
        <begin position="96"/>
        <end position="257"/>
    </location>
</feature>
<comment type="similarity">
    <text evidence="1">Belongs to the 'phage' integrase family.</text>
</comment>
<dbReference type="EMBL" id="CP073100">
    <property type="protein sequence ID" value="QUE52650.1"/>
    <property type="molecule type" value="Genomic_DNA"/>
</dbReference>
<name>A0A975J251_9BACT</name>
<evidence type="ECO:0000256" key="5">
    <source>
        <dbReference type="PROSITE-ProRule" id="PRU01248"/>
    </source>
</evidence>
<evidence type="ECO:0000259" key="7">
    <source>
        <dbReference type="PROSITE" id="PS51900"/>
    </source>
</evidence>
<organism evidence="8 9">
    <name type="scientific">Luteolibacter ambystomatis</name>
    <dbReference type="NCBI Taxonomy" id="2824561"/>
    <lineage>
        <taxon>Bacteria</taxon>
        <taxon>Pseudomonadati</taxon>
        <taxon>Verrucomicrobiota</taxon>
        <taxon>Verrucomicrobiia</taxon>
        <taxon>Verrucomicrobiales</taxon>
        <taxon>Verrucomicrobiaceae</taxon>
        <taxon>Luteolibacter</taxon>
    </lineage>
</organism>
<evidence type="ECO:0000259" key="6">
    <source>
        <dbReference type="PROSITE" id="PS51898"/>
    </source>
</evidence>
<dbReference type="AlphaFoldDB" id="A0A975J251"/>
<keyword evidence="4" id="KW-0233">DNA recombination</keyword>
<keyword evidence="2" id="KW-0229">DNA integration</keyword>
<gene>
    <name evidence="8" type="ORF">KBB96_07075</name>
</gene>
<dbReference type="InterPro" id="IPR050090">
    <property type="entry name" value="Tyrosine_recombinase_XerCD"/>
</dbReference>
<dbReference type="KEGG" id="lamb:KBB96_07075"/>